<dbReference type="SUPFAM" id="SSF46689">
    <property type="entry name" value="Homeodomain-like"/>
    <property type="match status" value="1"/>
</dbReference>
<dbReference type="Gene3D" id="1.10.357.10">
    <property type="entry name" value="Tetracycline Repressor, domain 2"/>
    <property type="match status" value="1"/>
</dbReference>
<dbReference type="PANTHER" id="PTHR30055">
    <property type="entry name" value="HTH-TYPE TRANSCRIPTIONAL REGULATOR RUTR"/>
    <property type="match status" value="1"/>
</dbReference>
<evidence type="ECO:0000313" key="6">
    <source>
        <dbReference type="Proteomes" id="UP001596504"/>
    </source>
</evidence>
<evidence type="ECO:0000259" key="4">
    <source>
        <dbReference type="PROSITE" id="PS50977"/>
    </source>
</evidence>
<feature type="DNA-binding region" description="H-T-H motif" evidence="2">
    <location>
        <begin position="45"/>
        <end position="64"/>
    </location>
</feature>
<dbReference type="InterPro" id="IPR036271">
    <property type="entry name" value="Tet_transcr_reg_TetR-rel_C_sf"/>
</dbReference>
<organism evidence="5 6">
    <name type="scientific">Saccharopolyspora griseoalba</name>
    <dbReference type="NCBI Taxonomy" id="1431848"/>
    <lineage>
        <taxon>Bacteria</taxon>
        <taxon>Bacillati</taxon>
        <taxon>Actinomycetota</taxon>
        <taxon>Actinomycetes</taxon>
        <taxon>Pseudonocardiales</taxon>
        <taxon>Pseudonocardiaceae</taxon>
        <taxon>Saccharopolyspora</taxon>
    </lineage>
</organism>
<dbReference type="Pfam" id="PF21313">
    <property type="entry name" value="EthR_C"/>
    <property type="match status" value="1"/>
</dbReference>
<dbReference type="Proteomes" id="UP001596504">
    <property type="component" value="Unassembled WGS sequence"/>
</dbReference>
<dbReference type="Pfam" id="PF00440">
    <property type="entry name" value="TetR_N"/>
    <property type="match status" value="1"/>
</dbReference>
<dbReference type="InterPro" id="IPR001647">
    <property type="entry name" value="HTH_TetR"/>
</dbReference>
<evidence type="ECO:0000256" key="3">
    <source>
        <dbReference type="SAM" id="MobiDB-lite"/>
    </source>
</evidence>
<dbReference type="PROSITE" id="PS50977">
    <property type="entry name" value="HTH_TETR_2"/>
    <property type="match status" value="1"/>
</dbReference>
<keyword evidence="1 2" id="KW-0238">DNA-binding</keyword>
<proteinExistence type="predicted"/>
<protein>
    <submittedName>
        <fullName evidence="5">TetR/AcrR family transcriptional regulator</fullName>
    </submittedName>
</protein>
<dbReference type="InterPro" id="IPR049397">
    <property type="entry name" value="EthR_C"/>
</dbReference>
<evidence type="ECO:0000256" key="1">
    <source>
        <dbReference type="ARBA" id="ARBA00023125"/>
    </source>
</evidence>
<dbReference type="SUPFAM" id="SSF48498">
    <property type="entry name" value="Tetracyclin repressor-like, C-terminal domain"/>
    <property type="match status" value="1"/>
</dbReference>
<feature type="domain" description="HTH tetR-type" evidence="4">
    <location>
        <begin position="22"/>
        <end position="82"/>
    </location>
</feature>
<sequence length="215" mass="24026">MASTESAESASPHGRRRPRQGDLQEKALLDATERLLQADSPTRLTIGDIAAAAGLSRSAFYFYFDSKESILTATAHRVVGPLLERQRELYRDGFVAGAEAAIDHTFELWREHTGLLCAMAELASSNATFRELWSGYMERNVDMLEEALTRDRERGRVSLPEGELRAVLLSLMWLVERNCFMLFSREHDEAEEQQARAAALTVFRRTLGFDGAAGG</sequence>
<name>A0ABW2LQJ4_9PSEU</name>
<dbReference type="PANTHER" id="PTHR30055:SF184">
    <property type="entry name" value="HTH-TYPE TRANSCRIPTIONAL REGULATOR ETHR"/>
    <property type="match status" value="1"/>
</dbReference>
<dbReference type="Gene3D" id="1.10.10.60">
    <property type="entry name" value="Homeodomain-like"/>
    <property type="match status" value="1"/>
</dbReference>
<comment type="caution">
    <text evidence="5">The sequence shown here is derived from an EMBL/GenBank/DDBJ whole genome shotgun (WGS) entry which is preliminary data.</text>
</comment>
<accession>A0ABW2LQJ4</accession>
<dbReference type="InterPro" id="IPR050109">
    <property type="entry name" value="HTH-type_TetR-like_transc_reg"/>
</dbReference>
<dbReference type="PRINTS" id="PR00455">
    <property type="entry name" value="HTHTETR"/>
</dbReference>
<evidence type="ECO:0000313" key="5">
    <source>
        <dbReference type="EMBL" id="MFC7342861.1"/>
    </source>
</evidence>
<dbReference type="RefSeq" id="WP_380669164.1">
    <property type="nucleotide sequence ID" value="NZ_JBHTCJ010000007.1"/>
</dbReference>
<feature type="region of interest" description="Disordered" evidence="3">
    <location>
        <begin position="1"/>
        <end position="22"/>
    </location>
</feature>
<dbReference type="EMBL" id="JBHTCJ010000007">
    <property type="protein sequence ID" value="MFC7342861.1"/>
    <property type="molecule type" value="Genomic_DNA"/>
</dbReference>
<evidence type="ECO:0000256" key="2">
    <source>
        <dbReference type="PROSITE-ProRule" id="PRU00335"/>
    </source>
</evidence>
<dbReference type="InterPro" id="IPR009057">
    <property type="entry name" value="Homeodomain-like_sf"/>
</dbReference>
<keyword evidence="6" id="KW-1185">Reference proteome</keyword>
<gene>
    <name evidence="5" type="ORF">ACFQRI_15770</name>
</gene>
<reference evidence="6" key="1">
    <citation type="journal article" date="2019" name="Int. J. Syst. Evol. Microbiol.">
        <title>The Global Catalogue of Microorganisms (GCM) 10K type strain sequencing project: providing services to taxonomists for standard genome sequencing and annotation.</title>
        <authorList>
            <consortium name="The Broad Institute Genomics Platform"/>
            <consortium name="The Broad Institute Genome Sequencing Center for Infectious Disease"/>
            <person name="Wu L."/>
            <person name="Ma J."/>
        </authorList>
    </citation>
    <scope>NUCLEOTIDE SEQUENCE [LARGE SCALE GENOMIC DNA]</scope>
    <source>
        <strain evidence="6">WLHS5</strain>
    </source>
</reference>